<feature type="domain" description="D-isomer specific 2-hydroxyacid dehydrogenase catalytic" evidence="5">
    <location>
        <begin position="4"/>
        <end position="329"/>
    </location>
</feature>
<dbReference type="InterPro" id="IPR029752">
    <property type="entry name" value="D-isomer_DH_CS1"/>
</dbReference>
<dbReference type="Gene3D" id="3.40.50.720">
    <property type="entry name" value="NAD(P)-binding Rossmann-like Domain"/>
    <property type="match status" value="2"/>
</dbReference>
<dbReference type="InterPro" id="IPR036291">
    <property type="entry name" value="NAD(P)-bd_dom_sf"/>
</dbReference>
<dbReference type="SUPFAM" id="SSF52283">
    <property type="entry name" value="Formate/glycerate dehydrogenase catalytic domain-like"/>
    <property type="match status" value="1"/>
</dbReference>
<evidence type="ECO:0000256" key="4">
    <source>
        <dbReference type="RuleBase" id="RU003719"/>
    </source>
</evidence>
<accession>A0A1H5ZM23</accession>
<evidence type="ECO:0000259" key="6">
    <source>
        <dbReference type="Pfam" id="PF02826"/>
    </source>
</evidence>
<dbReference type="EMBL" id="FNVP01000010">
    <property type="protein sequence ID" value="SEG36416.1"/>
    <property type="molecule type" value="Genomic_DNA"/>
</dbReference>
<protein>
    <submittedName>
        <fullName evidence="7">D-lactate dehydrogenase</fullName>
    </submittedName>
</protein>
<dbReference type="Pfam" id="PF00389">
    <property type="entry name" value="2-Hacid_dh"/>
    <property type="match status" value="1"/>
</dbReference>
<keyword evidence="2 4" id="KW-0560">Oxidoreductase</keyword>
<evidence type="ECO:0000256" key="3">
    <source>
        <dbReference type="ARBA" id="ARBA00023027"/>
    </source>
</evidence>
<sequence length="330" mass="37026">MKIALFSTKPHDREFLDKFNTNNEHELIYFEAPLNADTTNLALGFKAVCVFVNDKIDAITIDKLSKIGVKLIVLRSAGFNNVDLEAAKNKNIKIMRVPAYSPQAVAEHAVALILTLNRKTHKVYNRVRESNFSLENLIGFNLYNKTVGVIGTGKIGATFCQIMLGFGCKVIAFDIDESEKLKEKGVEYKTLNELFINSDIISLHCPLNDDTKYLFDSATFSKIKNGAMLINTSRGALIKTSDAIDALKNGQLGYLGIDVYEQEEKLFFKDLSESIIQDDLIERLMAFHNVLITPHQGFFTKEALDQIAITTLKNFTDFEKGLPLENEVNL</sequence>
<evidence type="ECO:0000313" key="7">
    <source>
        <dbReference type="EMBL" id="SEG36416.1"/>
    </source>
</evidence>
<dbReference type="SUPFAM" id="SSF51735">
    <property type="entry name" value="NAD(P)-binding Rossmann-fold domains"/>
    <property type="match status" value="1"/>
</dbReference>
<dbReference type="PANTHER" id="PTHR43026:SF1">
    <property type="entry name" value="2-HYDROXYACID DEHYDROGENASE HOMOLOG 1-RELATED"/>
    <property type="match status" value="1"/>
</dbReference>
<dbReference type="OrthoDB" id="9777288at2"/>
<evidence type="ECO:0000256" key="1">
    <source>
        <dbReference type="ARBA" id="ARBA00005854"/>
    </source>
</evidence>
<comment type="similarity">
    <text evidence="1 4">Belongs to the D-isomer specific 2-hydroxyacid dehydrogenase family.</text>
</comment>
<dbReference type="InterPro" id="IPR058205">
    <property type="entry name" value="D-LDH-like"/>
</dbReference>
<organism evidence="7 8">
    <name type="scientific">Flavobacterium urumqiense</name>
    <dbReference type="NCBI Taxonomy" id="935224"/>
    <lineage>
        <taxon>Bacteria</taxon>
        <taxon>Pseudomonadati</taxon>
        <taxon>Bacteroidota</taxon>
        <taxon>Flavobacteriia</taxon>
        <taxon>Flavobacteriales</taxon>
        <taxon>Flavobacteriaceae</taxon>
        <taxon>Flavobacterium</taxon>
    </lineage>
</organism>
<evidence type="ECO:0000313" key="8">
    <source>
        <dbReference type="Proteomes" id="UP000236737"/>
    </source>
</evidence>
<dbReference type="CDD" id="cd12183">
    <property type="entry name" value="LDH_like_2"/>
    <property type="match status" value="1"/>
</dbReference>
<dbReference type="GO" id="GO:0016616">
    <property type="term" value="F:oxidoreductase activity, acting on the CH-OH group of donors, NAD or NADP as acceptor"/>
    <property type="evidence" value="ECO:0007669"/>
    <property type="project" value="InterPro"/>
</dbReference>
<feature type="domain" description="D-isomer specific 2-hydroxyacid dehydrogenase NAD-binding" evidence="6">
    <location>
        <begin position="110"/>
        <end position="297"/>
    </location>
</feature>
<dbReference type="PROSITE" id="PS00065">
    <property type="entry name" value="D_2_HYDROXYACID_DH_1"/>
    <property type="match status" value="1"/>
</dbReference>
<dbReference type="RefSeq" id="WP_104000480.1">
    <property type="nucleotide sequence ID" value="NZ_FNVP01000010.1"/>
</dbReference>
<dbReference type="GO" id="GO:0051287">
    <property type="term" value="F:NAD binding"/>
    <property type="evidence" value="ECO:0007669"/>
    <property type="project" value="InterPro"/>
</dbReference>
<reference evidence="8" key="1">
    <citation type="submission" date="2016-10" db="EMBL/GenBank/DDBJ databases">
        <authorList>
            <person name="Varghese N."/>
            <person name="Submissions S."/>
        </authorList>
    </citation>
    <scope>NUCLEOTIDE SEQUENCE [LARGE SCALE GENOMIC DNA]</scope>
    <source>
        <strain evidence="8">CGMCC 1.9230</strain>
    </source>
</reference>
<keyword evidence="8" id="KW-1185">Reference proteome</keyword>
<proteinExistence type="inferred from homology"/>
<evidence type="ECO:0000256" key="2">
    <source>
        <dbReference type="ARBA" id="ARBA00023002"/>
    </source>
</evidence>
<gene>
    <name evidence="7" type="ORF">SAMN04488130_110100</name>
</gene>
<dbReference type="InterPro" id="IPR006140">
    <property type="entry name" value="D-isomer_DH_NAD-bd"/>
</dbReference>
<dbReference type="AlphaFoldDB" id="A0A1H5ZM23"/>
<name>A0A1H5ZM23_9FLAO</name>
<dbReference type="Pfam" id="PF02826">
    <property type="entry name" value="2-Hacid_dh_C"/>
    <property type="match status" value="1"/>
</dbReference>
<dbReference type="Proteomes" id="UP000236737">
    <property type="component" value="Unassembled WGS sequence"/>
</dbReference>
<dbReference type="InterPro" id="IPR006139">
    <property type="entry name" value="D-isomer_2_OHA_DH_cat_dom"/>
</dbReference>
<dbReference type="PANTHER" id="PTHR43026">
    <property type="entry name" value="2-HYDROXYACID DEHYDROGENASE HOMOLOG 1-RELATED"/>
    <property type="match status" value="1"/>
</dbReference>
<dbReference type="PROSITE" id="PS00670">
    <property type="entry name" value="D_2_HYDROXYACID_DH_2"/>
    <property type="match status" value="1"/>
</dbReference>
<keyword evidence="3" id="KW-0520">NAD</keyword>
<evidence type="ECO:0000259" key="5">
    <source>
        <dbReference type="Pfam" id="PF00389"/>
    </source>
</evidence>
<dbReference type="InterPro" id="IPR029753">
    <property type="entry name" value="D-isomer_DH_CS"/>
</dbReference>